<evidence type="ECO:0000256" key="1">
    <source>
        <dbReference type="ARBA" id="ARBA00022801"/>
    </source>
</evidence>
<dbReference type="InterPro" id="IPR008979">
    <property type="entry name" value="Galactose-bd-like_sf"/>
</dbReference>
<dbReference type="InterPro" id="IPR000383">
    <property type="entry name" value="Xaa-Pro-like_dom"/>
</dbReference>
<dbReference type="GO" id="GO:0008239">
    <property type="term" value="F:dipeptidyl-peptidase activity"/>
    <property type="evidence" value="ECO:0007669"/>
    <property type="project" value="InterPro"/>
</dbReference>
<dbReference type="Gene3D" id="2.60.120.260">
    <property type="entry name" value="Galactose-binding domain-like"/>
    <property type="match status" value="1"/>
</dbReference>
<dbReference type="Pfam" id="PF08530">
    <property type="entry name" value="PepX_C"/>
    <property type="match status" value="1"/>
</dbReference>
<gene>
    <name evidence="3" type="ORF">UFOPK2292_00032</name>
</gene>
<dbReference type="Gene3D" id="3.40.50.1820">
    <property type="entry name" value="alpha/beta hydrolase"/>
    <property type="match status" value="1"/>
</dbReference>
<dbReference type="SMART" id="SM00939">
    <property type="entry name" value="PepX_C"/>
    <property type="match status" value="1"/>
</dbReference>
<accession>A0A6J6L7N3</accession>
<dbReference type="Pfam" id="PF02129">
    <property type="entry name" value="Peptidase_S15"/>
    <property type="match status" value="1"/>
</dbReference>
<dbReference type="InterPro" id="IPR029058">
    <property type="entry name" value="AB_hydrolase_fold"/>
</dbReference>
<name>A0A6J6L7N3_9ZZZZ</name>
<evidence type="ECO:0000313" key="3">
    <source>
        <dbReference type="EMBL" id="CAB4657238.1"/>
    </source>
</evidence>
<reference evidence="3" key="1">
    <citation type="submission" date="2020-05" db="EMBL/GenBank/DDBJ databases">
        <authorList>
            <person name="Chiriac C."/>
            <person name="Salcher M."/>
            <person name="Ghai R."/>
            <person name="Kavagutti S V."/>
        </authorList>
    </citation>
    <scope>NUCLEOTIDE SEQUENCE</scope>
</reference>
<dbReference type="PANTHER" id="PTHR43056:SF10">
    <property type="entry name" value="COCE_NOND FAMILY, PUTATIVE (AFU_ORTHOLOGUE AFUA_7G00600)-RELATED"/>
    <property type="match status" value="1"/>
</dbReference>
<dbReference type="EMBL" id="CAEZWU010000002">
    <property type="protein sequence ID" value="CAB4657238.1"/>
    <property type="molecule type" value="Genomic_DNA"/>
</dbReference>
<protein>
    <submittedName>
        <fullName evidence="3">Unannotated protein</fullName>
    </submittedName>
</protein>
<dbReference type="AlphaFoldDB" id="A0A6J6L7N3"/>
<dbReference type="NCBIfam" id="TIGR00976">
    <property type="entry name" value="CocE_NonD"/>
    <property type="match status" value="1"/>
</dbReference>
<keyword evidence="1" id="KW-0378">Hydrolase</keyword>
<dbReference type="SUPFAM" id="SSF53474">
    <property type="entry name" value="alpha/beta-Hydrolases"/>
    <property type="match status" value="1"/>
</dbReference>
<dbReference type="PANTHER" id="PTHR43056">
    <property type="entry name" value="PEPTIDASE S9 PROLYL OLIGOPEPTIDASE"/>
    <property type="match status" value="1"/>
</dbReference>
<organism evidence="3">
    <name type="scientific">freshwater metagenome</name>
    <dbReference type="NCBI Taxonomy" id="449393"/>
    <lineage>
        <taxon>unclassified sequences</taxon>
        <taxon>metagenomes</taxon>
        <taxon>ecological metagenomes</taxon>
    </lineage>
</organism>
<feature type="domain" description="Xaa-Pro dipeptidyl-peptidase C-terminal" evidence="2">
    <location>
        <begin position="321"/>
        <end position="574"/>
    </location>
</feature>
<proteinExistence type="predicted"/>
<dbReference type="InterPro" id="IPR005674">
    <property type="entry name" value="CocE/Ser_esterase"/>
</dbReference>
<dbReference type="Gene3D" id="1.10.3020.10">
    <property type="entry name" value="alpha-amino acid ester hydrolase ( Helical cap domain)"/>
    <property type="match status" value="1"/>
</dbReference>
<dbReference type="SUPFAM" id="SSF49785">
    <property type="entry name" value="Galactose-binding domain-like"/>
    <property type="match status" value="1"/>
</dbReference>
<sequence>MAIKSAEFERILGFSATVERDAKCQMRDGTILRSDIYRPIENGKYPVLLVRSPYDKRVALSSFGNSHPAWFAEHGYIVIIQDTRGRFASDGEFYPFANESDDGYDSVEWAALVSGSDGQVGMFGFSYLGATQLLAAVARPPSLKAIVPGFTASQYFEGWTYNGGAFALAFNCYWANLLAMNTAHKNGNIKDLEDLSSSLGSASNWFWSTPLKNYPPLTNKPAKYFFDWLEHPTYDDYWKRWSIDEDYSRIDVPSLHIAGWYDIFLTGSVKNFSGISKDGGSSKTRAQQKLLIGPWTHMPWSPVGNTGKAEPSTSEIDDWTIRWFDEILKNKKTGVLDSAVTLYPVNGERIDLDTWPAQNDPIDKWFFHSGGRANSKFGDGTLSNKVAIDEHVDLFIADPSIPIQSNGGHSCCFDSITPMGPADQHVSESSRMVLVYTSEKFENENLLIGDAKIILYASSSALDSDFVARLCEVTEDGVSTNIQEGIIRSQYRNSLVSPTPVEPNTVNEYTISLGPVGYLMARGSRLRVAIAGSDFPQWDRNSQTGSHNYQEHFSEFVAATQVVFHDENQPSRLEISKINKK</sequence>
<dbReference type="InterPro" id="IPR050585">
    <property type="entry name" value="Xaa-Pro_dipeptidyl-ppase/CocE"/>
</dbReference>
<dbReference type="InterPro" id="IPR013736">
    <property type="entry name" value="Xaa-Pro_dipept_C"/>
</dbReference>
<evidence type="ECO:0000259" key="2">
    <source>
        <dbReference type="SMART" id="SM00939"/>
    </source>
</evidence>